<sequence length="182" mass="20284">MAILNPTQLVDEFKKSGEFDRLRRELLAQFRHSEGMPAFMSRIEDIARQKLDADPKLQYMSEPAVARELMQELDRYPVVERAVADVRILSDPAFASGIRASVQNILREDRKNASSGGASGEQEDEAGANVTPKADADKMERTAGDEKPRTVHFQNSTSEEPEPESISEDESDEDDDMDIGSP</sequence>
<dbReference type="Pfam" id="PF05205">
    <property type="entry name" value="COMPASS-Shg1"/>
    <property type="match status" value="1"/>
</dbReference>
<feature type="compositionally biased region" description="Acidic residues" evidence="1">
    <location>
        <begin position="159"/>
        <end position="182"/>
    </location>
</feature>
<name>A0A1C7M593_GRIFR</name>
<dbReference type="AlphaFoldDB" id="A0A1C7M593"/>
<evidence type="ECO:0000259" key="2">
    <source>
        <dbReference type="Pfam" id="PF05205"/>
    </source>
</evidence>
<dbReference type="EMBL" id="LUGG01000010">
    <property type="protein sequence ID" value="OBZ71918.1"/>
    <property type="molecule type" value="Genomic_DNA"/>
</dbReference>
<protein>
    <recommendedName>
        <fullName evidence="2">BOD1/SHG1 domain-containing protein</fullName>
    </recommendedName>
</protein>
<feature type="domain" description="BOD1/SHG1" evidence="2">
    <location>
        <begin position="8"/>
        <end position="108"/>
    </location>
</feature>
<dbReference type="Proteomes" id="UP000092993">
    <property type="component" value="Unassembled WGS sequence"/>
</dbReference>
<feature type="region of interest" description="Disordered" evidence="1">
    <location>
        <begin position="110"/>
        <end position="182"/>
    </location>
</feature>
<keyword evidence="4" id="KW-1185">Reference proteome</keyword>
<evidence type="ECO:0000313" key="4">
    <source>
        <dbReference type="Proteomes" id="UP000092993"/>
    </source>
</evidence>
<feature type="compositionally biased region" description="Basic and acidic residues" evidence="1">
    <location>
        <begin position="134"/>
        <end position="149"/>
    </location>
</feature>
<comment type="caution">
    <text evidence="3">The sequence shown here is derived from an EMBL/GenBank/DDBJ whole genome shotgun (WGS) entry which is preliminary data.</text>
</comment>
<evidence type="ECO:0000256" key="1">
    <source>
        <dbReference type="SAM" id="MobiDB-lite"/>
    </source>
</evidence>
<dbReference type="STRING" id="5627.A0A1C7M593"/>
<proteinExistence type="predicted"/>
<evidence type="ECO:0000313" key="3">
    <source>
        <dbReference type="EMBL" id="OBZ71918.1"/>
    </source>
</evidence>
<dbReference type="OrthoDB" id="5579731at2759"/>
<organism evidence="3 4">
    <name type="scientific">Grifola frondosa</name>
    <name type="common">Maitake</name>
    <name type="synonym">Polyporus frondosus</name>
    <dbReference type="NCBI Taxonomy" id="5627"/>
    <lineage>
        <taxon>Eukaryota</taxon>
        <taxon>Fungi</taxon>
        <taxon>Dikarya</taxon>
        <taxon>Basidiomycota</taxon>
        <taxon>Agaricomycotina</taxon>
        <taxon>Agaricomycetes</taxon>
        <taxon>Polyporales</taxon>
        <taxon>Grifolaceae</taxon>
        <taxon>Grifola</taxon>
    </lineage>
</organism>
<gene>
    <name evidence="3" type="ORF">A0H81_08280</name>
</gene>
<reference evidence="3 4" key="1">
    <citation type="submission" date="2016-03" db="EMBL/GenBank/DDBJ databases">
        <title>Whole genome sequencing of Grifola frondosa 9006-11.</title>
        <authorList>
            <person name="Min B."/>
            <person name="Park H."/>
            <person name="Kim J.-G."/>
            <person name="Cho H."/>
            <person name="Oh Y.-L."/>
            <person name="Kong W.-S."/>
            <person name="Choi I.-G."/>
        </authorList>
    </citation>
    <scope>NUCLEOTIDE SEQUENCE [LARGE SCALE GENOMIC DNA]</scope>
    <source>
        <strain evidence="3 4">9006-11</strain>
    </source>
</reference>
<dbReference type="InterPro" id="IPR055264">
    <property type="entry name" value="BOD1/SHG1_dom"/>
</dbReference>
<accession>A0A1C7M593</accession>